<reference evidence="4" key="2">
    <citation type="submission" date="2018-11" db="EMBL/GenBank/DDBJ databases">
        <authorList>
            <consortium name="Pathogen Informatics"/>
        </authorList>
    </citation>
    <scope>NUCLEOTIDE SEQUENCE [LARGE SCALE GENOMIC DNA]</scope>
</reference>
<dbReference type="EMBL" id="JPKZ01001390">
    <property type="protein sequence ID" value="KHN82259.1"/>
    <property type="molecule type" value="Genomic_DNA"/>
</dbReference>
<keyword evidence="2" id="KW-0812">Transmembrane</keyword>
<evidence type="ECO:0000313" key="3">
    <source>
        <dbReference type="EMBL" id="KHN82259.1"/>
    </source>
</evidence>
<feature type="transmembrane region" description="Helical" evidence="2">
    <location>
        <begin position="12"/>
        <end position="32"/>
    </location>
</feature>
<evidence type="ECO:0000256" key="2">
    <source>
        <dbReference type="SAM" id="Phobius"/>
    </source>
</evidence>
<organism evidence="3 5">
    <name type="scientific">Toxocara canis</name>
    <name type="common">Canine roundworm</name>
    <dbReference type="NCBI Taxonomy" id="6265"/>
    <lineage>
        <taxon>Eukaryota</taxon>
        <taxon>Metazoa</taxon>
        <taxon>Ecdysozoa</taxon>
        <taxon>Nematoda</taxon>
        <taxon>Chromadorea</taxon>
        <taxon>Rhabditida</taxon>
        <taxon>Spirurina</taxon>
        <taxon>Ascaridomorpha</taxon>
        <taxon>Ascaridoidea</taxon>
        <taxon>Toxocaridae</taxon>
        <taxon>Toxocara</taxon>
    </lineage>
</organism>
<evidence type="ECO:0000313" key="4">
    <source>
        <dbReference type="EMBL" id="VDM47064.1"/>
    </source>
</evidence>
<dbReference type="OrthoDB" id="5901327at2759"/>
<dbReference type="EMBL" id="UYWY01023067">
    <property type="protein sequence ID" value="VDM47064.1"/>
    <property type="molecule type" value="Genomic_DNA"/>
</dbReference>
<keyword evidence="2" id="KW-0472">Membrane</keyword>
<protein>
    <submittedName>
        <fullName evidence="3">Uncharacterized protein</fullName>
    </submittedName>
</protein>
<feature type="compositionally biased region" description="Polar residues" evidence="1">
    <location>
        <begin position="61"/>
        <end position="70"/>
    </location>
</feature>
<feature type="compositionally biased region" description="Basic and acidic residues" evidence="1">
    <location>
        <begin position="39"/>
        <end position="48"/>
    </location>
</feature>
<accession>A0A0B2VLP7</accession>
<feature type="region of interest" description="Disordered" evidence="1">
    <location>
        <begin position="37"/>
        <end position="95"/>
    </location>
</feature>
<keyword evidence="2" id="KW-1133">Transmembrane helix</keyword>
<evidence type="ECO:0000313" key="5">
    <source>
        <dbReference type="Proteomes" id="UP000031036"/>
    </source>
</evidence>
<gene>
    <name evidence="3" type="ORF">Tcan_00288</name>
    <name evidence="4" type="ORF">TCNE_LOCUS15743</name>
</gene>
<proteinExistence type="predicted"/>
<name>A0A0B2VLP7_TOXCA</name>
<dbReference type="AlphaFoldDB" id="A0A0B2VLP7"/>
<keyword evidence="5" id="KW-1185">Reference proteome</keyword>
<sequence length="108" mass="12218">MDLDGFKYYLFQFYQLIVVIAIVCVAFIVYLLRSSSPAKENDSKKTEPRPSGLKQPEVRTNLRSSQSKPEASTSNNKKEASSEEEEEEGEVVTPRKRRIISEITVSSS</sequence>
<reference evidence="3 5" key="1">
    <citation type="submission" date="2014-11" db="EMBL/GenBank/DDBJ databases">
        <title>Genetic blueprint of the zoonotic pathogen Toxocara canis.</title>
        <authorList>
            <person name="Zhu X.-Q."/>
            <person name="Korhonen P.K."/>
            <person name="Cai H."/>
            <person name="Young N.D."/>
            <person name="Nejsum P."/>
            <person name="von Samson-Himmelstjerna G."/>
            <person name="Boag P.R."/>
            <person name="Tan P."/>
            <person name="Li Q."/>
            <person name="Min J."/>
            <person name="Yang Y."/>
            <person name="Wang X."/>
            <person name="Fang X."/>
            <person name="Hall R.S."/>
            <person name="Hofmann A."/>
            <person name="Sternberg P.W."/>
            <person name="Jex A.R."/>
            <person name="Gasser R.B."/>
        </authorList>
    </citation>
    <scope>NUCLEOTIDE SEQUENCE [LARGE SCALE GENOMIC DNA]</scope>
    <source>
        <strain evidence="3">PN_DK_2014</strain>
    </source>
</reference>
<dbReference type="Proteomes" id="UP000031036">
    <property type="component" value="Unassembled WGS sequence"/>
</dbReference>
<evidence type="ECO:0000256" key="1">
    <source>
        <dbReference type="SAM" id="MobiDB-lite"/>
    </source>
</evidence>